<dbReference type="GO" id="GO:0046872">
    <property type="term" value="F:metal ion binding"/>
    <property type="evidence" value="ECO:0007669"/>
    <property type="project" value="UniProtKB-KW"/>
</dbReference>
<evidence type="ECO:0000256" key="1">
    <source>
        <dbReference type="ARBA" id="ARBA00001966"/>
    </source>
</evidence>
<dbReference type="AlphaFoldDB" id="A0A7J5ASN1"/>
<evidence type="ECO:0000313" key="12">
    <source>
        <dbReference type="EMBL" id="KAB1160559.1"/>
    </source>
</evidence>
<keyword evidence="4" id="KW-0479">Metal-binding</keyword>
<dbReference type="SUPFAM" id="SSF102114">
    <property type="entry name" value="Radical SAM enzymes"/>
    <property type="match status" value="1"/>
</dbReference>
<dbReference type="InterPro" id="IPR013483">
    <property type="entry name" value="MoaA"/>
</dbReference>
<evidence type="ECO:0000259" key="11">
    <source>
        <dbReference type="PROSITE" id="PS51918"/>
    </source>
</evidence>
<dbReference type="InterPro" id="IPR010505">
    <property type="entry name" value="MoaA_twitch"/>
</dbReference>
<dbReference type="SFLD" id="SFLDG01067">
    <property type="entry name" value="SPASM/twitch_domain_containing"/>
    <property type="match status" value="1"/>
</dbReference>
<keyword evidence="6" id="KW-0408">Iron</keyword>
<proteinExistence type="predicted"/>
<keyword evidence="7" id="KW-0411">Iron-sulfur</keyword>
<organism evidence="12 13">
    <name type="scientific">Tenacibaculum aiptasiae</name>
    <dbReference type="NCBI Taxonomy" id="426481"/>
    <lineage>
        <taxon>Bacteria</taxon>
        <taxon>Pseudomonadati</taxon>
        <taxon>Bacteroidota</taxon>
        <taxon>Flavobacteriia</taxon>
        <taxon>Flavobacteriales</taxon>
        <taxon>Flavobacteriaceae</taxon>
        <taxon>Tenacibaculum</taxon>
    </lineage>
</organism>
<dbReference type="SFLD" id="SFLDG01383">
    <property type="entry name" value="cyclic_pyranopterin_phosphate"/>
    <property type="match status" value="1"/>
</dbReference>
<dbReference type="PANTHER" id="PTHR22960:SF0">
    <property type="entry name" value="MOLYBDENUM COFACTOR BIOSYNTHESIS PROTEIN 1"/>
    <property type="match status" value="1"/>
</dbReference>
<keyword evidence="10" id="KW-0456">Lyase</keyword>
<dbReference type="RefSeq" id="WP_150898189.1">
    <property type="nucleotide sequence ID" value="NZ_WAAU01000003.1"/>
</dbReference>
<dbReference type="GO" id="GO:0051539">
    <property type="term" value="F:4 iron, 4 sulfur cluster binding"/>
    <property type="evidence" value="ECO:0007669"/>
    <property type="project" value="UniProtKB-KW"/>
</dbReference>
<dbReference type="Gene3D" id="3.20.20.70">
    <property type="entry name" value="Aldolase class I"/>
    <property type="match status" value="1"/>
</dbReference>
<dbReference type="GO" id="GO:0061798">
    <property type="term" value="F:GTP 3',8'-cyclase activity"/>
    <property type="evidence" value="ECO:0007669"/>
    <property type="project" value="TreeGrafter"/>
</dbReference>
<dbReference type="Proteomes" id="UP000467305">
    <property type="component" value="Unassembled WGS sequence"/>
</dbReference>
<dbReference type="InterPro" id="IPR040064">
    <property type="entry name" value="MoaA-like"/>
</dbReference>
<dbReference type="CDD" id="cd21117">
    <property type="entry name" value="Twitch_MoaA"/>
    <property type="match status" value="1"/>
</dbReference>
<dbReference type="SFLD" id="SFLDS00029">
    <property type="entry name" value="Radical_SAM"/>
    <property type="match status" value="1"/>
</dbReference>
<comment type="caution">
    <text evidence="12">The sequence shown here is derived from an EMBL/GenBank/DDBJ whole genome shotgun (WGS) entry which is preliminary data.</text>
</comment>
<evidence type="ECO:0000256" key="3">
    <source>
        <dbReference type="ARBA" id="ARBA00022691"/>
    </source>
</evidence>
<comment type="cofactor">
    <cofactor evidence="1">
        <name>[4Fe-4S] cluster</name>
        <dbReference type="ChEBI" id="CHEBI:49883"/>
    </cofactor>
</comment>
<keyword evidence="13" id="KW-1185">Reference proteome</keyword>
<dbReference type="OrthoDB" id="9763993at2"/>
<protein>
    <submittedName>
        <fullName evidence="12">GTP 3',8-cyclase MoaA</fullName>
    </submittedName>
</protein>
<evidence type="ECO:0000256" key="10">
    <source>
        <dbReference type="ARBA" id="ARBA00023239"/>
    </source>
</evidence>
<keyword evidence="9" id="KW-0501">Molybdenum cofactor biosynthesis</keyword>
<reference evidence="12 13" key="1">
    <citation type="submission" date="2019-09" db="EMBL/GenBank/DDBJ databases">
        <authorList>
            <person name="Cao W.R."/>
        </authorList>
    </citation>
    <scope>NUCLEOTIDE SEQUENCE [LARGE SCALE GENOMIC DNA]</scope>
    <source>
        <strain evidence="13">a4</strain>
    </source>
</reference>
<dbReference type="PROSITE" id="PS51918">
    <property type="entry name" value="RADICAL_SAM"/>
    <property type="match status" value="1"/>
</dbReference>
<evidence type="ECO:0000256" key="5">
    <source>
        <dbReference type="ARBA" id="ARBA00022741"/>
    </source>
</evidence>
<name>A0A7J5ASN1_9FLAO</name>
<accession>A0A7J5ASN1</accession>
<dbReference type="InterPro" id="IPR007197">
    <property type="entry name" value="rSAM"/>
</dbReference>
<keyword evidence="8" id="KW-0342">GTP-binding</keyword>
<evidence type="ECO:0000256" key="4">
    <source>
        <dbReference type="ARBA" id="ARBA00022723"/>
    </source>
</evidence>
<dbReference type="InterPro" id="IPR050105">
    <property type="entry name" value="MoCo_biosynth_MoaA/MoaC"/>
</dbReference>
<dbReference type="CDD" id="cd01335">
    <property type="entry name" value="Radical_SAM"/>
    <property type="match status" value="1"/>
</dbReference>
<keyword evidence="2" id="KW-0004">4Fe-4S</keyword>
<feature type="domain" description="Radical SAM core" evidence="11">
    <location>
        <begin position="7"/>
        <end position="234"/>
    </location>
</feature>
<dbReference type="SFLD" id="SFLDG01386">
    <property type="entry name" value="main_SPASM_domain-containing"/>
    <property type="match status" value="1"/>
</dbReference>
<dbReference type="EMBL" id="WAAU01000003">
    <property type="protein sequence ID" value="KAB1160559.1"/>
    <property type="molecule type" value="Genomic_DNA"/>
</dbReference>
<evidence type="ECO:0000256" key="8">
    <source>
        <dbReference type="ARBA" id="ARBA00023134"/>
    </source>
</evidence>
<keyword evidence="3" id="KW-0949">S-adenosyl-L-methionine</keyword>
<evidence type="ECO:0000256" key="7">
    <source>
        <dbReference type="ARBA" id="ARBA00023014"/>
    </source>
</evidence>
<dbReference type="InterPro" id="IPR058240">
    <property type="entry name" value="rSAM_sf"/>
</dbReference>
<evidence type="ECO:0000256" key="6">
    <source>
        <dbReference type="ARBA" id="ARBA00023004"/>
    </source>
</evidence>
<gene>
    <name evidence="12" type="primary">moaA</name>
    <name evidence="12" type="ORF">F7018_01400</name>
</gene>
<dbReference type="Pfam" id="PF04055">
    <property type="entry name" value="Radical_SAM"/>
    <property type="match status" value="1"/>
</dbReference>
<dbReference type="NCBIfam" id="TIGR02666">
    <property type="entry name" value="moaA"/>
    <property type="match status" value="1"/>
</dbReference>
<dbReference type="GO" id="GO:0005525">
    <property type="term" value="F:GTP binding"/>
    <property type="evidence" value="ECO:0007669"/>
    <property type="project" value="UniProtKB-KW"/>
</dbReference>
<evidence type="ECO:0000256" key="9">
    <source>
        <dbReference type="ARBA" id="ARBA00023150"/>
    </source>
</evidence>
<dbReference type="PROSITE" id="PS01305">
    <property type="entry name" value="MOAA_NIFB_PQQE"/>
    <property type="match status" value="1"/>
</dbReference>
<dbReference type="InterPro" id="IPR013785">
    <property type="entry name" value="Aldolase_TIM"/>
</dbReference>
<dbReference type="PANTHER" id="PTHR22960">
    <property type="entry name" value="MOLYBDOPTERIN COFACTOR SYNTHESIS PROTEIN A"/>
    <property type="match status" value="1"/>
</dbReference>
<evidence type="ECO:0000313" key="13">
    <source>
        <dbReference type="Proteomes" id="UP000467305"/>
    </source>
</evidence>
<keyword evidence="5" id="KW-0547">Nucleotide-binding</keyword>
<dbReference type="GO" id="GO:0061799">
    <property type="term" value="F:cyclic pyranopterin monophosphate synthase activity"/>
    <property type="evidence" value="ECO:0007669"/>
    <property type="project" value="TreeGrafter"/>
</dbReference>
<evidence type="ECO:0000256" key="2">
    <source>
        <dbReference type="ARBA" id="ARBA00022485"/>
    </source>
</evidence>
<dbReference type="InterPro" id="IPR000385">
    <property type="entry name" value="MoaA_NifB_PqqE_Fe-S-bd_CS"/>
</dbReference>
<dbReference type="GO" id="GO:0006777">
    <property type="term" value="P:Mo-molybdopterin cofactor biosynthetic process"/>
    <property type="evidence" value="ECO:0007669"/>
    <property type="project" value="UniProtKB-KW"/>
</dbReference>
<dbReference type="Pfam" id="PF06463">
    <property type="entry name" value="Mob_synth_C"/>
    <property type="match status" value="1"/>
</dbReference>
<sequence>MSKLIDNFGRQISYVRLAVTDRCNLRCQYCMPAHGIDIVPRKELLSYKEMYRIIRVLTELGVNKVRLTGGEPFARKDFMSFLEMLSYNDLLDAINITTNGALVSKHIPTLEKLEKIKNINLSIDSLHSDKFAKITRRDVFPEVYKTFELLEKSSLNLKLNVVVQSGFNTDEINDFVALTKNRNIAVRFIEEMPFNGKGLRDTQENWNYTKILDEIQSAYDVKAIVSEKSSTSRNFSIENHQGIVGIIPAFTRTICNDCNRIRITSTGTFKNCLFDDGVFNLRDFIRNGASNEDLKELFLSLIKEKPENGFVAEANRKKGNVSESMSTIGG</sequence>